<evidence type="ECO:0000313" key="2">
    <source>
        <dbReference type="EMBL" id="DAE25205.1"/>
    </source>
</evidence>
<keyword evidence="1" id="KW-1133">Transmembrane helix</keyword>
<sequence>MDSIIQSVITIFCAVLASSGLWAFLQKRIDAHGKDNPERRLLVGLAHDRIIELGMHYIERGWITQDEYENLYKYLYQPYKAAGGNGSATRVMTEVDKLHFKNI</sequence>
<protein>
    <submittedName>
        <fullName evidence="2">Holin protein</fullName>
    </submittedName>
</protein>
<dbReference type="EMBL" id="BK015795">
    <property type="protein sequence ID" value="DAE25205.1"/>
    <property type="molecule type" value="Genomic_DNA"/>
</dbReference>
<feature type="transmembrane region" description="Helical" evidence="1">
    <location>
        <begin position="6"/>
        <end position="25"/>
    </location>
</feature>
<reference evidence="2" key="1">
    <citation type="journal article" date="2021" name="Proc. Natl. Acad. Sci. U.S.A.">
        <title>A Catalog of Tens of Thousands of Viruses from Human Metagenomes Reveals Hidden Associations with Chronic Diseases.</title>
        <authorList>
            <person name="Tisza M.J."/>
            <person name="Buck C.B."/>
        </authorList>
    </citation>
    <scope>NUCLEOTIDE SEQUENCE</scope>
    <source>
        <strain evidence="2">CtWWc42</strain>
    </source>
</reference>
<keyword evidence="1" id="KW-0472">Membrane</keyword>
<accession>A0A8S5R2K7</accession>
<proteinExistence type="predicted"/>
<evidence type="ECO:0000256" key="1">
    <source>
        <dbReference type="SAM" id="Phobius"/>
    </source>
</evidence>
<name>A0A8S5R2K7_9CAUD</name>
<organism evidence="2">
    <name type="scientific">Siphoviridae sp. ctWWc42</name>
    <dbReference type="NCBI Taxonomy" id="2826361"/>
    <lineage>
        <taxon>Viruses</taxon>
        <taxon>Duplodnaviria</taxon>
        <taxon>Heunggongvirae</taxon>
        <taxon>Uroviricota</taxon>
        <taxon>Caudoviricetes</taxon>
    </lineage>
</organism>
<keyword evidence="1" id="KW-0812">Transmembrane</keyword>